<feature type="compositionally biased region" description="Acidic residues" evidence="1">
    <location>
        <begin position="68"/>
        <end position="84"/>
    </location>
</feature>
<evidence type="ECO:0000256" key="1">
    <source>
        <dbReference type="SAM" id="MobiDB-lite"/>
    </source>
</evidence>
<feature type="region of interest" description="Disordered" evidence="1">
    <location>
        <begin position="276"/>
        <end position="345"/>
    </location>
</feature>
<dbReference type="Proteomes" id="UP001295684">
    <property type="component" value="Unassembled WGS sequence"/>
</dbReference>
<feature type="compositionally biased region" description="Basic and acidic residues" evidence="1">
    <location>
        <begin position="314"/>
        <end position="331"/>
    </location>
</feature>
<feature type="compositionally biased region" description="Polar residues" evidence="1">
    <location>
        <begin position="303"/>
        <end position="313"/>
    </location>
</feature>
<proteinExistence type="predicted"/>
<feature type="compositionally biased region" description="Basic and acidic residues" evidence="1">
    <location>
        <begin position="34"/>
        <end position="60"/>
    </location>
</feature>
<keyword evidence="3" id="KW-1185">Reference proteome</keyword>
<dbReference type="AlphaFoldDB" id="A0AAD2DBL5"/>
<feature type="compositionally biased region" description="Low complexity" evidence="1">
    <location>
        <begin position="218"/>
        <end position="239"/>
    </location>
</feature>
<reference evidence="2" key="1">
    <citation type="submission" date="2023-07" db="EMBL/GenBank/DDBJ databases">
        <authorList>
            <consortium name="AG Swart"/>
            <person name="Singh M."/>
            <person name="Singh A."/>
            <person name="Seah K."/>
            <person name="Emmerich C."/>
        </authorList>
    </citation>
    <scope>NUCLEOTIDE SEQUENCE</scope>
    <source>
        <strain evidence="2">DP1</strain>
    </source>
</reference>
<feature type="region of interest" description="Disordered" evidence="1">
    <location>
        <begin position="17"/>
        <end position="247"/>
    </location>
</feature>
<name>A0AAD2DBL5_EUPCR</name>
<feature type="compositionally biased region" description="Low complexity" evidence="1">
    <location>
        <begin position="180"/>
        <end position="189"/>
    </location>
</feature>
<organism evidence="2 3">
    <name type="scientific">Euplotes crassus</name>
    <dbReference type="NCBI Taxonomy" id="5936"/>
    <lineage>
        <taxon>Eukaryota</taxon>
        <taxon>Sar</taxon>
        <taxon>Alveolata</taxon>
        <taxon>Ciliophora</taxon>
        <taxon>Intramacronucleata</taxon>
        <taxon>Spirotrichea</taxon>
        <taxon>Hypotrichia</taxon>
        <taxon>Euplotida</taxon>
        <taxon>Euplotidae</taxon>
        <taxon>Moneuplotes</taxon>
    </lineage>
</organism>
<feature type="compositionally biased region" description="Basic and acidic residues" evidence="1">
    <location>
        <begin position="91"/>
        <end position="122"/>
    </location>
</feature>
<feature type="compositionally biased region" description="Polar residues" evidence="1">
    <location>
        <begin position="22"/>
        <end position="33"/>
    </location>
</feature>
<comment type="caution">
    <text evidence="2">The sequence shown here is derived from an EMBL/GenBank/DDBJ whole genome shotgun (WGS) entry which is preliminary data.</text>
</comment>
<feature type="compositionally biased region" description="Basic and acidic residues" evidence="1">
    <location>
        <begin position="276"/>
        <end position="302"/>
    </location>
</feature>
<protein>
    <submittedName>
        <fullName evidence="2">Uncharacterized protein</fullName>
    </submittedName>
</protein>
<feature type="compositionally biased region" description="Low complexity" evidence="1">
    <location>
        <begin position="162"/>
        <end position="171"/>
    </location>
</feature>
<feature type="compositionally biased region" description="Polar residues" evidence="1">
    <location>
        <begin position="195"/>
        <end position="211"/>
    </location>
</feature>
<evidence type="ECO:0000313" key="3">
    <source>
        <dbReference type="Proteomes" id="UP001295684"/>
    </source>
</evidence>
<feature type="compositionally biased region" description="Polar residues" evidence="1">
    <location>
        <begin position="143"/>
        <end position="157"/>
    </location>
</feature>
<dbReference type="EMBL" id="CAMPGE010029060">
    <property type="protein sequence ID" value="CAI2386541.1"/>
    <property type="molecule type" value="Genomic_DNA"/>
</dbReference>
<feature type="compositionally biased region" description="Basic and acidic residues" evidence="1">
    <location>
        <begin position="129"/>
        <end position="142"/>
    </location>
</feature>
<evidence type="ECO:0000313" key="2">
    <source>
        <dbReference type="EMBL" id="CAI2386541.1"/>
    </source>
</evidence>
<accession>A0AAD2DBL5</accession>
<gene>
    <name evidence="2" type="ORF">ECRASSUSDP1_LOCUS28163</name>
</gene>
<sequence>MDDYEFDFEFEKESICKENPHNLKNTENNLPSHETSKITDKDQIVEIIHSRQASDEDPSARSKTSQQYEDDFEEDYGEDFEDESCSLTSGAKRDKEPREKKEASKECKLEEKKVDSVDKVREDDLESNFQEKIDCLTKKSDSPLKSSQNNIHQTTPKISKCSPNPSLKPQNPSNPPPADPSSQPSHHPNPSQPPILQTSNPSYITSNSKSPPQRPISPKKSLNPQNPSSNPAPNLPQNPHSDVNIANFPSYHKIQNILEKLEHKLQPKERLDVIQEAHRRDSLESVHICDSEKDERDQDRSRQPQIGFSGVTSKTEDLTEKENRRESKDSGIHQSKSNVLKPMNEISADRVRKGHKAFLAGFKNVFEHKAKEQSIVSSDQISQPNQESRIKIQANPVPPHKIIVHRRRTKKKIKVNKSLQRPVIKISKRHVSARPKTSRVNNNMNTLLYKMFEKYSGKIPEQFKRKMQRYKRHTTRLKTARRTYKKICQKQNFVTSSLTSQIVKPHIFGKRVFNKVKKKMKEAKFNTIEVYQDQENESQKEYGQLREGEATYRSRPFEYSKEFSNALSNIEKFAMYEQNTKSQNKISPKPLKFSDIPCEEYFPNRVHKSTIRRNQISKVYQTMRTYS</sequence>